<dbReference type="InterPro" id="IPR006600">
    <property type="entry name" value="HTH_CenpB_DNA-bd_dom"/>
</dbReference>
<evidence type="ECO:0000313" key="5">
    <source>
        <dbReference type="Proteomes" id="UP000288716"/>
    </source>
</evidence>
<dbReference type="GO" id="GO:0003677">
    <property type="term" value="F:DNA binding"/>
    <property type="evidence" value="ECO:0007669"/>
    <property type="project" value="UniProtKB-KW"/>
</dbReference>
<dbReference type="PROSITE" id="PS51253">
    <property type="entry name" value="HTH_CENPB"/>
    <property type="match status" value="1"/>
</dbReference>
<evidence type="ECO:0000256" key="2">
    <source>
        <dbReference type="ARBA" id="ARBA00023125"/>
    </source>
</evidence>
<dbReference type="OrthoDB" id="6512965at2759"/>
<dbReference type="PANTHER" id="PTHR19303:SF73">
    <property type="entry name" value="PROTEIN PDC2"/>
    <property type="match status" value="1"/>
</dbReference>
<dbReference type="SMART" id="SM00674">
    <property type="entry name" value="CENPB"/>
    <property type="match status" value="1"/>
</dbReference>
<dbReference type="Pfam" id="PF03221">
    <property type="entry name" value="HTH_Tnp_Tc5"/>
    <property type="match status" value="1"/>
</dbReference>
<dbReference type="AlphaFoldDB" id="A0A443S692"/>
<dbReference type="PANTHER" id="PTHR19303">
    <property type="entry name" value="TRANSPOSON"/>
    <property type="match status" value="1"/>
</dbReference>
<dbReference type="SUPFAM" id="SSF46689">
    <property type="entry name" value="Homeodomain-like"/>
    <property type="match status" value="1"/>
</dbReference>
<protein>
    <submittedName>
        <fullName evidence="4">Pdc2p-like protein</fullName>
    </submittedName>
</protein>
<feature type="domain" description="HTH CENPB-type" evidence="3">
    <location>
        <begin position="68"/>
        <end position="140"/>
    </location>
</feature>
<dbReference type="Proteomes" id="UP000288716">
    <property type="component" value="Unassembled WGS sequence"/>
</dbReference>
<keyword evidence="5" id="KW-1185">Reference proteome</keyword>
<evidence type="ECO:0000259" key="3">
    <source>
        <dbReference type="PROSITE" id="PS51253"/>
    </source>
</evidence>
<dbReference type="InterPro" id="IPR050863">
    <property type="entry name" value="CenT-Element_Derived"/>
</dbReference>
<comment type="subcellular location">
    <subcellularLocation>
        <location evidence="1">Nucleus</location>
    </subcellularLocation>
</comment>
<dbReference type="Pfam" id="PF18107">
    <property type="entry name" value="HTH_ABP1_N"/>
    <property type="match status" value="1"/>
</dbReference>
<keyword evidence="2" id="KW-0238">DNA-binding</keyword>
<proteinExistence type="predicted"/>
<dbReference type="STRING" id="299467.A0A443S692"/>
<dbReference type="InterPro" id="IPR004875">
    <property type="entry name" value="DDE_SF_endonuclease_dom"/>
</dbReference>
<organism evidence="4 5">
    <name type="scientific">Leptotrombidium deliense</name>
    <dbReference type="NCBI Taxonomy" id="299467"/>
    <lineage>
        <taxon>Eukaryota</taxon>
        <taxon>Metazoa</taxon>
        <taxon>Ecdysozoa</taxon>
        <taxon>Arthropoda</taxon>
        <taxon>Chelicerata</taxon>
        <taxon>Arachnida</taxon>
        <taxon>Acari</taxon>
        <taxon>Acariformes</taxon>
        <taxon>Trombidiformes</taxon>
        <taxon>Prostigmata</taxon>
        <taxon>Anystina</taxon>
        <taxon>Parasitengona</taxon>
        <taxon>Trombiculoidea</taxon>
        <taxon>Trombiculidae</taxon>
        <taxon>Leptotrombidium</taxon>
    </lineage>
</organism>
<dbReference type="InterPro" id="IPR009057">
    <property type="entry name" value="Homeodomain-like_sf"/>
</dbReference>
<name>A0A443S692_9ACAR</name>
<dbReference type="EMBL" id="NCKV01007316">
    <property type="protein sequence ID" value="RWS23021.1"/>
    <property type="molecule type" value="Genomic_DNA"/>
</dbReference>
<comment type="caution">
    <text evidence="4">The sequence shown here is derived from an EMBL/GenBank/DDBJ whole genome shotgun (WGS) entry which is preliminary data.</text>
</comment>
<gene>
    <name evidence="4" type="ORF">B4U80_03501</name>
</gene>
<dbReference type="Pfam" id="PF03184">
    <property type="entry name" value="DDE_1"/>
    <property type="match status" value="1"/>
</dbReference>
<dbReference type="InterPro" id="IPR041188">
    <property type="entry name" value="HTH_ABP1_N"/>
</dbReference>
<dbReference type="GO" id="GO:0005634">
    <property type="term" value="C:nucleus"/>
    <property type="evidence" value="ECO:0007669"/>
    <property type="project" value="UniProtKB-SubCell"/>
</dbReference>
<accession>A0A443S692</accession>
<sequence length="244" mass="27968">MGKEGEKHSTLSMSQKHELISKWKQTPGITQEQLAQWANSKFNAHIKRNTVSTIIKKFKQNKLNEESNVRRNREVLFPTLDDALHEWVLQYQNIAIISDAIIIEKGKQFASKLNIAENQLSLSPGWLSSFKKRHNIKQYKMHGESGSANDESIVREVPKLRAKITEYNMNDIFNFDETALFYKLEPDRTLANKQVCGRKQNKERITIALCTNSTGTEKMKPVVIGKSKTPRCFKGININNIVHG</sequence>
<evidence type="ECO:0000256" key="1">
    <source>
        <dbReference type="ARBA" id="ARBA00004123"/>
    </source>
</evidence>
<dbReference type="Gene3D" id="1.10.10.60">
    <property type="entry name" value="Homeodomain-like"/>
    <property type="match status" value="2"/>
</dbReference>
<evidence type="ECO:0000313" key="4">
    <source>
        <dbReference type="EMBL" id="RWS23021.1"/>
    </source>
</evidence>
<reference evidence="4 5" key="1">
    <citation type="journal article" date="2018" name="Gigascience">
        <title>Genomes of trombidid mites reveal novel predicted allergens and laterally-transferred genes associated with secondary metabolism.</title>
        <authorList>
            <person name="Dong X."/>
            <person name="Chaisiri K."/>
            <person name="Xia D."/>
            <person name="Armstrong S.D."/>
            <person name="Fang Y."/>
            <person name="Donnelly M.J."/>
            <person name="Kadowaki T."/>
            <person name="McGarry J.W."/>
            <person name="Darby A.C."/>
            <person name="Makepeace B.L."/>
        </authorList>
    </citation>
    <scope>NUCLEOTIDE SEQUENCE [LARGE SCALE GENOMIC DNA]</scope>
    <source>
        <strain evidence="4">UoL-UT</strain>
    </source>
</reference>
<dbReference type="VEuPathDB" id="VectorBase:LDEU009019"/>